<proteinExistence type="predicted"/>
<gene>
    <name evidence="1" type="ORF">PHYPSEUDO_013280</name>
</gene>
<reference evidence="1" key="1">
    <citation type="submission" date="2021-02" db="EMBL/GenBank/DDBJ databases">
        <authorList>
            <person name="Palmer J.M."/>
        </authorList>
    </citation>
    <scope>NUCLEOTIDE SEQUENCE</scope>
    <source>
        <strain evidence="1">SCRP734</strain>
    </source>
</reference>
<dbReference type="EMBL" id="JAGDFM010000068">
    <property type="protein sequence ID" value="KAG7388028.1"/>
    <property type="molecule type" value="Genomic_DNA"/>
</dbReference>
<evidence type="ECO:0000313" key="2">
    <source>
        <dbReference type="Proteomes" id="UP000694044"/>
    </source>
</evidence>
<evidence type="ECO:0000313" key="1">
    <source>
        <dbReference type="EMBL" id="KAG7388028.1"/>
    </source>
</evidence>
<name>A0A8T1W5T3_9STRA</name>
<dbReference type="AlphaFoldDB" id="A0A8T1W5T3"/>
<dbReference type="Proteomes" id="UP000694044">
    <property type="component" value="Unassembled WGS sequence"/>
</dbReference>
<sequence>MEVLLLDTTEKEGEDNTLYHFVQSKDSVGCFSTSSPGLRTGSTQWLDLRGVLAAAVGATTSLCGESLQFARFGGGDTNGSTGIVGFVNMYEVLYALVFSSTDLPESIVQYYTRSSCDLLLSVLGYPDAKLNLWRRQDGCSISTAALSAQLDAVFKGIFSIIQHDLTFGSSLHFAFDGRVPAVNYPLETMATLAVLDMPLGDTTTPTQTYSVIGRCIFYRKHLVFSTMRSDFLRLIVQWLLVGEHFAPDSTATCHPTSTGGSPTRLDTLELHDFRFTRHGEYPKRHAILLVTRDNLQLAFLVERKLELEGKEDAAAWANNLTDSVNQRCVDDLATFCAQHLEAYLNCSQELLRQRKEELQARFTDAMHREPESPVLHPSRFLWYSVALDRLRGVIIGDDLHFSSNRNTNDHKSSTQQQIMAQFVQHLATFQQSSRCMHDAIPETSPELPSGIPPLTLNVDDPNALFLCEKATADAGDDISMGDAHIFPVSHNTHEAYENKGRVRRQTAEQIVVCGQPLWIIATSYEALEFFSILDAALPLELLDRELDRLCAFGGAEPAEELPSEK</sequence>
<protein>
    <submittedName>
        <fullName evidence="1">Uncharacterized protein</fullName>
    </submittedName>
</protein>
<dbReference type="OrthoDB" id="163176at2759"/>
<comment type="caution">
    <text evidence="1">The sequence shown here is derived from an EMBL/GenBank/DDBJ whole genome shotgun (WGS) entry which is preliminary data.</text>
</comment>
<organism evidence="1 2">
    <name type="scientific">Phytophthora pseudosyringae</name>
    <dbReference type="NCBI Taxonomy" id="221518"/>
    <lineage>
        <taxon>Eukaryota</taxon>
        <taxon>Sar</taxon>
        <taxon>Stramenopiles</taxon>
        <taxon>Oomycota</taxon>
        <taxon>Peronosporomycetes</taxon>
        <taxon>Peronosporales</taxon>
        <taxon>Peronosporaceae</taxon>
        <taxon>Phytophthora</taxon>
    </lineage>
</organism>
<keyword evidence="2" id="KW-1185">Reference proteome</keyword>
<accession>A0A8T1W5T3</accession>